<comment type="caution">
    <text evidence="1">The sequence shown here is derived from an EMBL/GenBank/DDBJ whole genome shotgun (WGS) entry which is preliminary data.</text>
</comment>
<organism evidence="1 2">
    <name type="scientific">Catenuloplanes nepalensis</name>
    <dbReference type="NCBI Taxonomy" id="587533"/>
    <lineage>
        <taxon>Bacteria</taxon>
        <taxon>Bacillati</taxon>
        <taxon>Actinomycetota</taxon>
        <taxon>Actinomycetes</taxon>
        <taxon>Micromonosporales</taxon>
        <taxon>Micromonosporaceae</taxon>
        <taxon>Catenuloplanes</taxon>
    </lineage>
</organism>
<sequence length="194" mass="22155">MKDARLYRVGELFSPERADWPEGPHLWLDDGAIRLALFLTGPTPQEIATFKKGQPRFAWTEQGVNGYLLFTFADAPWSDAPFNPQRLTEPFALQPGPRGTHEPVVIFLVHADTGRIAAIRILTWPAYFLNHVIASVRRLETHRYAEPEARAAQQDFYRRYPGGRSLYRLVQTLSPEARCVGGQRDDRPQDRSEP</sequence>
<protein>
    <submittedName>
        <fullName evidence="1">Uncharacterized protein</fullName>
    </submittedName>
</protein>
<proteinExistence type="predicted"/>
<dbReference type="Proteomes" id="UP001240984">
    <property type="component" value="Unassembled WGS sequence"/>
</dbReference>
<dbReference type="RefSeq" id="WP_306827463.1">
    <property type="nucleotide sequence ID" value="NZ_JAUSRA010000001.1"/>
</dbReference>
<name>A0ABT9MMF2_9ACTN</name>
<accession>A0ABT9MMF2</accession>
<evidence type="ECO:0000313" key="2">
    <source>
        <dbReference type="Proteomes" id="UP001240984"/>
    </source>
</evidence>
<gene>
    <name evidence="1" type="ORF">J2S43_001099</name>
</gene>
<keyword evidence="2" id="KW-1185">Reference proteome</keyword>
<reference evidence="1 2" key="1">
    <citation type="submission" date="2023-07" db="EMBL/GenBank/DDBJ databases">
        <title>Sequencing the genomes of 1000 actinobacteria strains.</title>
        <authorList>
            <person name="Klenk H.-P."/>
        </authorList>
    </citation>
    <scope>NUCLEOTIDE SEQUENCE [LARGE SCALE GENOMIC DNA]</scope>
    <source>
        <strain evidence="1 2">DSM 44710</strain>
    </source>
</reference>
<evidence type="ECO:0000313" key="1">
    <source>
        <dbReference type="EMBL" id="MDP9792587.1"/>
    </source>
</evidence>
<dbReference type="EMBL" id="JAUSRA010000001">
    <property type="protein sequence ID" value="MDP9792587.1"/>
    <property type="molecule type" value="Genomic_DNA"/>
</dbReference>